<dbReference type="AlphaFoldDB" id="A0A9D1CJ61"/>
<dbReference type="GO" id="GO:0003723">
    <property type="term" value="F:RNA binding"/>
    <property type="evidence" value="ECO:0007669"/>
    <property type="project" value="InterPro"/>
</dbReference>
<dbReference type="Proteomes" id="UP000886819">
    <property type="component" value="Unassembled WGS sequence"/>
</dbReference>
<name>A0A9D1CJ61_9FIRM</name>
<dbReference type="Gene3D" id="3.40.1280.10">
    <property type="match status" value="1"/>
</dbReference>
<organism evidence="5 6">
    <name type="scientific">Candidatus Avichristensenella intestinipullorum</name>
    <dbReference type="NCBI Taxonomy" id="2840693"/>
    <lineage>
        <taxon>Bacteria</taxon>
        <taxon>Bacillati</taxon>
        <taxon>Bacillota</taxon>
        <taxon>Clostridia</taxon>
        <taxon>Candidatus Avichristensenella</taxon>
    </lineage>
</organism>
<dbReference type="CDD" id="cd18095">
    <property type="entry name" value="SpoU-like_rRNA-MTase"/>
    <property type="match status" value="1"/>
</dbReference>
<protein>
    <submittedName>
        <fullName evidence="5">RNA methyltransferase</fullName>
    </submittedName>
</protein>
<dbReference type="SUPFAM" id="SSF55315">
    <property type="entry name" value="L30e-like"/>
    <property type="match status" value="1"/>
</dbReference>
<dbReference type="Pfam" id="PF00588">
    <property type="entry name" value="SpoU_methylase"/>
    <property type="match status" value="1"/>
</dbReference>
<sequence length="265" mass="27227">MKIVTSTQNPAVRALRELGQAKARAQRGLFLAEGVKLCAEALRDAQVETVLCDEARAGEFSTLLAACGDVLLAPAHIVASACQTQTPQGIVASVRMPAPLALAEPPAALLALDGVQDPGNVGTMLRTAEAAGFGGALLSESCADAFAPKTVRATMGSIYRLPIRRGSLAAALETLREKGYAVIVGELGGEPFYPAVRALDGPLVLVVGSEGRGVCDAVRALATLRVALPMRGRAESLNAAVAAGIMMYGLMERPARPGADAAARG</sequence>
<dbReference type="EMBL" id="DVFI01000026">
    <property type="protein sequence ID" value="HIQ62344.1"/>
    <property type="molecule type" value="Genomic_DNA"/>
</dbReference>
<dbReference type="InterPro" id="IPR001537">
    <property type="entry name" value="SpoU_MeTrfase"/>
</dbReference>
<accession>A0A9D1CJ61</accession>
<keyword evidence="2 5" id="KW-0489">Methyltransferase</keyword>
<gene>
    <name evidence="5" type="ORF">IAA66_01995</name>
</gene>
<proteinExistence type="inferred from homology"/>
<reference evidence="5" key="1">
    <citation type="submission" date="2020-10" db="EMBL/GenBank/DDBJ databases">
        <authorList>
            <person name="Gilroy R."/>
        </authorList>
    </citation>
    <scope>NUCLEOTIDE SEQUENCE</scope>
    <source>
        <strain evidence="5">ChiHile30-977</strain>
    </source>
</reference>
<dbReference type="InterPro" id="IPR051259">
    <property type="entry name" value="rRNA_Methyltransferase"/>
</dbReference>
<evidence type="ECO:0000256" key="2">
    <source>
        <dbReference type="ARBA" id="ARBA00022603"/>
    </source>
</evidence>
<dbReference type="InterPro" id="IPR029026">
    <property type="entry name" value="tRNA_m1G_MTases_N"/>
</dbReference>
<feature type="domain" description="RNA 2-O ribose methyltransferase substrate binding" evidence="4">
    <location>
        <begin position="31"/>
        <end position="100"/>
    </location>
</feature>
<comment type="similarity">
    <text evidence="1">Belongs to the class IV-like SAM-binding methyltransferase superfamily. RNA methyltransferase TrmH family.</text>
</comment>
<dbReference type="GO" id="GO:0006396">
    <property type="term" value="P:RNA processing"/>
    <property type="evidence" value="ECO:0007669"/>
    <property type="project" value="InterPro"/>
</dbReference>
<evidence type="ECO:0000256" key="1">
    <source>
        <dbReference type="ARBA" id="ARBA00007228"/>
    </source>
</evidence>
<dbReference type="InterPro" id="IPR013123">
    <property type="entry name" value="SpoU_subst-bd"/>
</dbReference>
<dbReference type="SUPFAM" id="SSF75217">
    <property type="entry name" value="alpha/beta knot"/>
    <property type="match status" value="1"/>
</dbReference>
<dbReference type="Gene3D" id="3.30.1330.30">
    <property type="match status" value="1"/>
</dbReference>
<dbReference type="GO" id="GO:0005737">
    <property type="term" value="C:cytoplasm"/>
    <property type="evidence" value="ECO:0007669"/>
    <property type="project" value="UniProtKB-ARBA"/>
</dbReference>
<evidence type="ECO:0000259" key="4">
    <source>
        <dbReference type="SMART" id="SM00967"/>
    </source>
</evidence>
<comment type="caution">
    <text evidence="5">The sequence shown here is derived from an EMBL/GenBank/DDBJ whole genome shotgun (WGS) entry which is preliminary data.</text>
</comment>
<dbReference type="PANTHER" id="PTHR43191">
    <property type="entry name" value="RRNA METHYLTRANSFERASE 3"/>
    <property type="match status" value="1"/>
</dbReference>
<dbReference type="InterPro" id="IPR053888">
    <property type="entry name" value="MRM3-like_sub_bind"/>
</dbReference>
<dbReference type="PANTHER" id="PTHR43191:SF2">
    <property type="entry name" value="RRNA METHYLTRANSFERASE 3, MITOCHONDRIAL"/>
    <property type="match status" value="1"/>
</dbReference>
<dbReference type="GO" id="GO:0008173">
    <property type="term" value="F:RNA methyltransferase activity"/>
    <property type="evidence" value="ECO:0007669"/>
    <property type="project" value="InterPro"/>
</dbReference>
<dbReference type="InterPro" id="IPR029028">
    <property type="entry name" value="Alpha/beta_knot_MTases"/>
</dbReference>
<dbReference type="InterPro" id="IPR029064">
    <property type="entry name" value="Ribosomal_eL30-like_sf"/>
</dbReference>
<dbReference type="SMART" id="SM00967">
    <property type="entry name" value="SpoU_sub_bind"/>
    <property type="match status" value="1"/>
</dbReference>
<dbReference type="Pfam" id="PF22435">
    <property type="entry name" value="MRM3-like_sub_bind"/>
    <property type="match status" value="1"/>
</dbReference>
<reference evidence="5" key="2">
    <citation type="journal article" date="2021" name="PeerJ">
        <title>Extensive microbial diversity within the chicken gut microbiome revealed by metagenomics and culture.</title>
        <authorList>
            <person name="Gilroy R."/>
            <person name="Ravi A."/>
            <person name="Getino M."/>
            <person name="Pursley I."/>
            <person name="Horton D.L."/>
            <person name="Alikhan N.F."/>
            <person name="Baker D."/>
            <person name="Gharbi K."/>
            <person name="Hall N."/>
            <person name="Watson M."/>
            <person name="Adriaenssens E.M."/>
            <person name="Foster-Nyarko E."/>
            <person name="Jarju S."/>
            <person name="Secka A."/>
            <person name="Antonio M."/>
            <person name="Oren A."/>
            <person name="Chaudhuri R.R."/>
            <person name="La Ragione R."/>
            <person name="Hildebrand F."/>
            <person name="Pallen M.J."/>
        </authorList>
    </citation>
    <scope>NUCLEOTIDE SEQUENCE</scope>
    <source>
        <strain evidence="5">ChiHile30-977</strain>
    </source>
</reference>
<keyword evidence="3" id="KW-0808">Transferase</keyword>
<dbReference type="GO" id="GO:0032259">
    <property type="term" value="P:methylation"/>
    <property type="evidence" value="ECO:0007669"/>
    <property type="project" value="UniProtKB-KW"/>
</dbReference>
<evidence type="ECO:0000313" key="6">
    <source>
        <dbReference type="Proteomes" id="UP000886819"/>
    </source>
</evidence>
<evidence type="ECO:0000256" key="3">
    <source>
        <dbReference type="ARBA" id="ARBA00022679"/>
    </source>
</evidence>
<evidence type="ECO:0000313" key="5">
    <source>
        <dbReference type="EMBL" id="HIQ62344.1"/>
    </source>
</evidence>